<evidence type="ECO:0000259" key="1">
    <source>
        <dbReference type="PROSITE" id="PS51677"/>
    </source>
</evidence>
<keyword evidence="3" id="KW-1185">Reference proteome</keyword>
<dbReference type="OrthoDB" id="9763050at2"/>
<proteinExistence type="predicted"/>
<feature type="domain" description="NodB homology" evidence="1">
    <location>
        <begin position="29"/>
        <end position="277"/>
    </location>
</feature>
<dbReference type="Gene3D" id="3.20.20.370">
    <property type="entry name" value="Glycoside hydrolase/deacetylase"/>
    <property type="match status" value="1"/>
</dbReference>
<reference evidence="2 3" key="1">
    <citation type="submission" date="2018-09" db="EMBL/GenBank/DDBJ databases">
        <title>YIM PH21274 draft genome.</title>
        <authorList>
            <person name="Miao C."/>
        </authorList>
    </citation>
    <scope>NUCLEOTIDE SEQUENCE [LARGE SCALE GENOMIC DNA]</scope>
    <source>
        <strain evidence="2 3">YIM PH 21724</strain>
    </source>
</reference>
<dbReference type="PANTHER" id="PTHR47561">
    <property type="entry name" value="POLYSACCHARIDE DEACETYLASE FAMILY PROTEIN (AFU_ORTHOLOGUE AFUA_6G05030)"/>
    <property type="match status" value="1"/>
</dbReference>
<evidence type="ECO:0000313" key="3">
    <source>
        <dbReference type="Proteomes" id="UP000266677"/>
    </source>
</evidence>
<dbReference type="SUPFAM" id="SSF88713">
    <property type="entry name" value="Glycoside hydrolase/deacetylase"/>
    <property type="match status" value="1"/>
</dbReference>
<dbReference type="Pfam" id="PF01522">
    <property type="entry name" value="Polysacc_deac_1"/>
    <property type="match status" value="1"/>
</dbReference>
<dbReference type="RefSeq" id="WP_120043811.1">
    <property type="nucleotide sequence ID" value="NZ_QZFU01000036.1"/>
</dbReference>
<dbReference type="GO" id="GO:0016810">
    <property type="term" value="F:hydrolase activity, acting on carbon-nitrogen (but not peptide) bonds"/>
    <property type="evidence" value="ECO:0007669"/>
    <property type="project" value="InterPro"/>
</dbReference>
<gene>
    <name evidence="2" type="ORF">D5S18_26490</name>
</gene>
<dbReference type="PANTHER" id="PTHR47561:SF1">
    <property type="entry name" value="POLYSACCHARIDE DEACETYLASE FAMILY PROTEIN (AFU_ORTHOLOGUE AFUA_6G05030)"/>
    <property type="match status" value="1"/>
</dbReference>
<dbReference type="GO" id="GO:0005975">
    <property type="term" value="P:carbohydrate metabolic process"/>
    <property type="evidence" value="ECO:0007669"/>
    <property type="project" value="InterPro"/>
</dbReference>
<name>A0A3A4K2S9_9NOCA</name>
<dbReference type="InterPro" id="IPR011330">
    <property type="entry name" value="Glyco_hydro/deAcase_b/a-brl"/>
</dbReference>
<organism evidence="2 3">
    <name type="scientific">Nocardia panacis</name>
    <dbReference type="NCBI Taxonomy" id="2340916"/>
    <lineage>
        <taxon>Bacteria</taxon>
        <taxon>Bacillati</taxon>
        <taxon>Actinomycetota</taxon>
        <taxon>Actinomycetes</taxon>
        <taxon>Mycobacteriales</taxon>
        <taxon>Nocardiaceae</taxon>
        <taxon>Nocardia</taxon>
    </lineage>
</organism>
<accession>A0A3A4K2S9</accession>
<dbReference type="InterPro" id="IPR002509">
    <property type="entry name" value="NODB_dom"/>
</dbReference>
<protein>
    <submittedName>
        <fullName evidence="2">DUF2334 domain-containing protein</fullName>
    </submittedName>
</protein>
<comment type="caution">
    <text evidence="2">The sequence shown here is derived from an EMBL/GenBank/DDBJ whole genome shotgun (WGS) entry which is preliminary data.</text>
</comment>
<dbReference type="PROSITE" id="PS51677">
    <property type="entry name" value="NODB"/>
    <property type="match status" value="1"/>
</dbReference>
<dbReference type="AlphaFoldDB" id="A0A3A4K2S9"/>
<sequence>MRAWGPDGRRAAACVTFDHLGEAAEIQIGAWRSDAPVGSHPSVSRQLPDLLAMLDTRSVPCTFFVEAWNYQHYSTALDSIAAHGHEIGWHGWLHEPWYQSTPETVAESLRKSIEVFERYGHRPVGARPPGGLLGDHDLRVLAEVGFEYVSLAGNVTGAQNGLALLPFPWSAVDGAYYLDSFAALREPPGQGAVDLDSMLSAYDAYLERTIAASGLATFVFHVPWQDRPERVAAIATLIDRIAADDRVWLASGEQIARWMLANPDTPRVRHTDSPPAW</sequence>
<dbReference type="EMBL" id="QZFU01000036">
    <property type="protein sequence ID" value="RJO70754.1"/>
    <property type="molecule type" value="Genomic_DNA"/>
</dbReference>
<evidence type="ECO:0000313" key="2">
    <source>
        <dbReference type="EMBL" id="RJO70754.1"/>
    </source>
</evidence>
<dbReference type="Proteomes" id="UP000266677">
    <property type="component" value="Unassembled WGS sequence"/>
</dbReference>